<evidence type="ECO:0000313" key="2">
    <source>
        <dbReference type="EMBL" id="KAA1074067.1"/>
    </source>
</evidence>
<dbReference type="InterPro" id="IPR047655">
    <property type="entry name" value="Transpos_IS630-like"/>
</dbReference>
<dbReference type="OrthoDB" id="2266637at2759"/>
<organism evidence="3 4">
    <name type="scientific">Puccinia graminis f. sp. tritici</name>
    <dbReference type="NCBI Taxonomy" id="56615"/>
    <lineage>
        <taxon>Eukaryota</taxon>
        <taxon>Fungi</taxon>
        <taxon>Dikarya</taxon>
        <taxon>Basidiomycota</taxon>
        <taxon>Pucciniomycotina</taxon>
        <taxon>Pucciniomycetes</taxon>
        <taxon>Pucciniales</taxon>
        <taxon>Pucciniaceae</taxon>
        <taxon>Puccinia</taxon>
    </lineage>
</organism>
<name>A0A5B0NN56_PUCGR</name>
<dbReference type="EMBL" id="VDEP01000473">
    <property type="protein sequence ID" value="KAA1074067.1"/>
    <property type="molecule type" value="Genomic_DNA"/>
</dbReference>
<feature type="domain" description="Tc1-like transposase DDE" evidence="1">
    <location>
        <begin position="206"/>
        <end position="344"/>
    </location>
</feature>
<dbReference type="Proteomes" id="UP000324748">
    <property type="component" value="Unassembled WGS sequence"/>
</dbReference>
<dbReference type="NCBIfam" id="NF033545">
    <property type="entry name" value="transpos_IS630"/>
    <property type="match status" value="1"/>
</dbReference>
<evidence type="ECO:0000313" key="5">
    <source>
        <dbReference type="Proteomes" id="UP000325313"/>
    </source>
</evidence>
<dbReference type="Proteomes" id="UP000325313">
    <property type="component" value="Unassembled WGS sequence"/>
</dbReference>
<proteinExistence type="predicted"/>
<dbReference type="InterPro" id="IPR038717">
    <property type="entry name" value="Tc1-like_DDE_dom"/>
</dbReference>
<dbReference type="AlphaFoldDB" id="A0A5B0NN56"/>
<evidence type="ECO:0000313" key="4">
    <source>
        <dbReference type="Proteomes" id="UP000324748"/>
    </source>
</evidence>
<accession>A0A5B0NN56</accession>
<dbReference type="SUPFAM" id="SSF46689">
    <property type="entry name" value="Homeodomain-like"/>
    <property type="match status" value="1"/>
</dbReference>
<dbReference type="GO" id="GO:0003676">
    <property type="term" value="F:nucleic acid binding"/>
    <property type="evidence" value="ECO:0007669"/>
    <property type="project" value="InterPro"/>
</dbReference>
<dbReference type="InterPro" id="IPR036397">
    <property type="entry name" value="RNaseH_sf"/>
</dbReference>
<comment type="caution">
    <text evidence="3">The sequence shown here is derived from an EMBL/GenBank/DDBJ whole genome shotgun (WGS) entry which is preliminary data.</text>
</comment>
<sequence length="379" mass="43531">MCSTNNTYFKFSSRCSNSRPVGAGRFLSIHPFATHPPNPSIHSPPTKTLPIIPPIMVFVQYDSQLKALVVRWLLARRTATEINNDLDFNIHWKTMSRWLSLYIRTRNVVRDASTYEDRGRPLAINAEEREFMLDVLEHQPTLYLDEIQVHIEAMTGVRHPLTTIYDDLRHRLQLTRKVAATVHPARSAIQRANYICHIAQIPSEFLVFIDEAGVSQDTHRRTHAWACKGRRTSRIPRRHDARRINVLPAVSLDGLICSIAQPGSMTRLDLKYFLEEVLIPCMNPYPGRNSVLVMDNHQIHHRGRIQEICEANHVLLIYLPPYSPDFNPIEKVFSVLKSRLKRAQILNGNWGDAELIKNFLPTFVTPALMRALYSSCGYP</sequence>
<dbReference type="Gene3D" id="3.30.420.10">
    <property type="entry name" value="Ribonuclease H-like superfamily/Ribonuclease H"/>
    <property type="match status" value="1"/>
</dbReference>
<dbReference type="Pfam" id="PF13358">
    <property type="entry name" value="DDE_3"/>
    <property type="match status" value="1"/>
</dbReference>
<evidence type="ECO:0000313" key="3">
    <source>
        <dbReference type="EMBL" id="KAA1090717.1"/>
    </source>
</evidence>
<keyword evidence="4" id="KW-1185">Reference proteome</keyword>
<gene>
    <name evidence="3" type="ORF">PGT21_050235</name>
    <name evidence="2" type="ORF">PGTUg99_050017</name>
</gene>
<protein>
    <recommendedName>
        <fullName evidence="1">Tc1-like transposase DDE domain-containing protein</fullName>
    </recommendedName>
</protein>
<dbReference type="InterPro" id="IPR009057">
    <property type="entry name" value="Homeodomain-like_sf"/>
</dbReference>
<reference evidence="4 5" key="1">
    <citation type="submission" date="2019-05" db="EMBL/GenBank/DDBJ databases">
        <title>Emergence of the Ug99 lineage of the wheat stem rust pathogen through somatic hybridization.</title>
        <authorList>
            <person name="Li F."/>
            <person name="Upadhyaya N.M."/>
            <person name="Sperschneider J."/>
            <person name="Matny O."/>
            <person name="Nguyen-Phuc H."/>
            <person name="Mago R."/>
            <person name="Raley C."/>
            <person name="Miller M.E."/>
            <person name="Silverstein K.A.T."/>
            <person name="Henningsen E."/>
            <person name="Hirsch C.D."/>
            <person name="Visser B."/>
            <person name="Pretorius Z.A."/>
            <person name="Steffenson B.J."/>
            <person name="Schwessinger B."/>
            <person name="Dodds P.N."/>
            <person name="Figueroa M."/>
        </authorList>
    </citation>
    <scope>NUCLEOTIDE SEQUENCE [LARGE SCALE GENOMIC DNA]</scope>
    <source>
        <strain evidence="3">21-0</strain>
        <strain evidence="2 5">Ug99</strain>
    </source>
</reference>
<dbReference type="EMBL" id="VSWC01000092">
    <property type="protein sequence ID" value="KAA1090717.1"/>
    <property type="molecule type" value="Genomic_DNA"/>
</dbReference>
<dbReference type="PANTHER" id="PTHR46564">
    <property type="entry name" value="TRANSPOSASE"/>
    <property type="match status" value="1"/>
</dbReference>
<evidence type="ECO:0000259" key="1">
    <source>
        <dbReference type="Pfam" id="PF13358"/>
    </source>
</evidence>
<dbReference type="PANTHER" id="PTHR46564:SF1">
    <property type="entry name" value="TRANSPOSASE"/>
    <property type="match status" value="1"/>
</dbReference>